<organism evidence="8 9">
    <name type="scientific">Craurococcus roseus</name>
    <dbReference type="NCBI Taxonomy" id="77585"/>
    <lineage>
        <taxon>Bacteria</taxon>
        <taxon>Pseudomonadati</taxon>
        <taxon>Pseudomonadota</taxon>
        <taxon>Alphaproteobacteria</taxon>
        <taxon>Acetobacterales</taxon>
        <taxon>Acetobacteraceae</taxon>
        <taxon>Craurococcus</taxon>
    </lineage>
</organism>
<evidence type="ECO:0000259" key="7">
    <source>
        <dbReference type="Pfam" id="PF00724"/>
    </source>
</evidence>
<dbReference type="RefSeq" id="WP_343898147.1">
    <property type="nucleotide sequence ID" value="NZ_BAAAFZ010000113.1"/>
</dbReference>
<evidence type="ECO:0000256" key="3">
    <source>
        <dbReference type="ARBA" id="ARBA00022643"/>
    </source>
</evidence>
<dbReference type="PANTHER" id="PTHR43303">
    <property type="entry name" value="NADPH DEHYDROGENASE C23G7.10C-RELATED"/>
    <property type="match status" value="1"/>
</dbReference>
<keyword evidence="5" id="KW-0560">Oxidoreductase</keyword>
<dbReference type="SUPFAM" id="SSF51395">
    <property type="entry name" value="FMN-linked oxidoreductases"/>
    <property type="match status" value="1"/>
</dbReference>
<dbReference type="InterPro" id="IPR044152">
    <property type="entry name" value="YqjM-like"/>
</dbReference>
<evidence type="ECO:0000256" key="2">
    <source>
        <dbReference type="ARBA" id="ARBA00022630"/>
    </source>
</evidence>
<accession>A0ABN1G8Z4</accession>
<dbReference type="Pfam" id="PF00724">
    <property type="entry name" value="Oxidored_FMN"/>
    <property type="match status" value="1"/>
</dbReference>
<name>A0ABN1G8Z4_9PROT</name>
<proteinExistence type="predicted"/>
<dbReference type="Proteomes" id="UP001501588">
    <property type="component" value="Unassembled WGS sequence"/>
</dbReference>
<protein>
    <submittedName>
        <fullName evidence="8">NADH:flavin oxidoreductase/NADH oxidase</fullName>
    </submittedName>
</protein>
<sequence length="382" mass="41999">MPDLFSPYTLKGVTLRNRVAMSPMTMYRSTDGRMGDFHVMLMGSRAAGGFGLVFPEQLAITPDGRTGTGCAGIYDDAQLEGLSRVAAIVKDMGAVPAAQLGHTGRKGSEKKPWHGKTQLPPDHPDGWQVRGPSAIPYGGRYTCPVHALTVDEIKYIHRAYARAAQRALEAGFEWLEMHFAHGYLGASFFSPLANQRTDEYGGSLENRLRFHREALDAVRAVWPERLPLTMRLGCDDFHEEGVRFDDSVWAVGQLKGHGLDLADLSLGMNTDDTKGVPFNEVAFMVERGSRVRREVGIPVGVSWNLGLPAVADRVVREGLVDMVLLGRPALSNPHWPFWAARELAHPDPLSLLPEDWSWWLRNRPGPEGSLGWPSAAAGARGD</sequence>
<dbReference type="PANTHER" id="PTHR43303:SF4">
    <property type="entry name" value="NADPH DEHYDROGENASE C23G7.10C-RELATED"/>
    <property type="match status" value="1"/>
</dbReference>
<keyword evidence="3" id="KW-0288">FMN</keyword>
<keyword evidence="2" id="KW-0285">Flavoprotein</keyword>
<evidence type="ECO:0000313" key="9">
    <source>
        <dbReference type="Proteomes" id="UP001501588"/>
    </source>
</evidence>
<dbReference type="InterPro" id="IPR013785">
    <property type="entry name" value="Aldolase_TIM"/>
</dbReference>
<dbReference type="Gene3D" id="3.20.20.70">
    <property type="entry name" value="Aldolase class I"/>
    <property type="match status" value="1"/>
</dbReference>
<evidence type="ECO:0000256" key="4">
    <source>
        <dbReference type="ARBA" id="ARBA00022857"/>
    </source>
</evidence>
<feature type="domain" description="NADH:flavin oxidoreductase/NADH oxidase N-terminal" evidence="7">
    <location>
        <begin position="3"/>
        <end position="343"/>
    </location>
</feature>
<keyword evidence="4" id="KW-0521">NADP</keyword>
<dbReference type="InterPro" id="IPR001155">
    <property type="entry name" value="OxRdtase_FMN_N"/>
</dbReference>
<dbReference type="EMBL" id="BAAAFZ010000113">
    <property type="protein sequence ID" value="GAA0606557.1"/>
    <property type="molecule type" value="Genomic_DNA"/>
</dbReference>
<comment type="caution">
    <text evidence="8">The sequence shown here is derived from an EMBL/GenBank/DDBJ whole genome shotgun (WGS) entry which is preliminary data.</text>
</comment>
<keyword evidence="9" id="KW-1185">Reference proteome</keyword>
<comment type="cofactor">
    <cofactor evidence="1">
        <name>FMN</name>
        <dbReference type="ChEBI" id="CHEBI:58210"/>
    </cofactor>
</comment>
<reference evidence="8 9" key="1">
    <citation type="journal article" date="2019" name="Int. J. Syst. Evol. Microbiol.">
        <title>The Global Catalogue of Microorganisms (GCM) 10K type strain sequencing project: providing services to taxonomists for standard genome sequencing and annotation.</title>
        <authorList>
            <consortium name="The Broad Institute Genomics Platform"/>
            <consortium name="The Broad Institute Genome Sequencing Center for Infectious Disease"/>
            <person name="Wu L."/>
            <person name="Ma J."/>
        </authorList>
    </citation>
    <scope>NUCLEOTIDE SEQUENCE [LARGE SCALE GENOMIC DNA]</scope>
    <source>
        <strain evidence="8 9">JCM 9933</strain>
    </source>
</reference>
<evidence type="ECO:0000256" key="1">
    <source>
        <dbReference type="ARBA" id="ARBA00001917"/>
    </source>
</evidence>
<feature type="region of interest" description="Disordered" evidence="6">
    <location>
        <begin position="100"/>
        <end position="128"/>
    </location>
</feature>
<evidence type="ECO:0000256" key="6">
    <source>
        <dbReference type="SAM" id="MobiDB-lite"/>
    </source>
</evidence>
<gene>
    <name evidence="8" type="ORF">GCM10009416_49600</name>
</gene>
<evidence type="ECO:0000313" key="8">
    <source>
        <dbReference type="EMBL" id="GAA0606557.1"/>
    </source>
</evidence>
<evidence type="ECO:0000256" key="5">
    <source>
        <dbReference type="ARBA" id="ARBA00023002"/>
    </source>
</evidence>